<evidence type="ECO:0000313" key="6">
    <source>
        <dbReference type="EMBL" id="QFQ13780.1"/>
    </source>
</evidence>
<dbReference type="Gene3D" id="3.30.300.30">
    <property type="match status" value="1"/>
</dbReference>
<feature type="domain" description="AMP-dependent synthetase/ligase" evidence="5">
    <location>
        <begin position="31"/>
        <end position="430"/>
    </location>
</feature>
<gene>
    <name evidence="6" type="ORF">C7Y71_009200</name>
</gene>
<dbReference type="SUPFAM" id="SSF56801">
    <property type="entry name" value="Acetyl-CoA synthetase-like"/>
    <property type="match status" value="1"/>
</dbReference>
<dbReference type="KEGG" id="alq:C7Y71_009200"/>
<organism evidence="6 7">
    <name type="scientific">Pseudoprevotella muciniphila</name>
    <dbReference type="NCBI Taxonomy" id="2133944"/>
    <lineage>
        <taxon>Bacteria</taxon>
        <taxon>Pseudomonadati</taxon>
        <taxon>Bacteroidota</taxon>
        <taxon>Bacteroidia</taxon>
        <taxon>Bacteroidales</taxon>
        <taxon>Prevotellaceae</taxon>
        <taxon>Pseudoprevotella</taxon>
    </lineage>
</organism>
<evidence type="ECO:0000259" key="5">
    <source>
        <dbReference type="Pfam" id="PF00501"/>
    </source>
</evidence>
<dbReference type="InterPro" id="IPR000873">
    <property type="entry name" value="AMP-dep_synth/lig_dom"/>
</dbReference>
<dbReference type="PANTHER" id="PTHR43272">
    <property type="entry name" value="LONG-CHAIN-FATTY-ACID--COA LIGASE"/>
    <property type="match status" value="1"/>
</dbReference>
<evidence type="ECO:0000256" key="1">
    <source>
        <dbReference type="ARBA" id="ARBA00022741"/>
    </source>
</evidence>
<dbReference type="InterPro" id="IPR045851">
    <property type="entry name" value="AMP-bd_C_sf"/>
</dbReference>
<dbReference type="GO" id="GO:0005524">
    <property type="term" value="F:ATP binding"/>
    <property type="evidence" value="ECO:0007669"/>
    <property type="project" value="UniProtKB-KW"/>
</dbReference>
<keyword evidence="4" id="KW-0175">Coiled coil</keyword>
<dbReference type="Gene3D" id="3.40.50.12780">
    <property type="entry name" value="N-terminal domain of ligase-like"/>
    <property type="match status" value="1"/>
</dbReference>
<dbReference type="GO" id="GO:0004467">
    <property type="term" value="F:long-chain fatty acid-CoA ligase activity"/>
    <property type="evidence" value="ECO:0007669"/>
    <property type="project" value="UniProtKB-EC"/>
</dbReference>
<dbReference type="PROSITE" id="PS00455">
    <property type="entry name" value="AMP_BINDING"/>
    <property type="match status" value="1"/>
</dbReference>
<dbReference type="Pfam" id="PF23562">
    <property type="entry name" value="AMP-binding_C_3"/>
    <property type="match status" value="1"/>
</dbReference>
<dbReference type="Proteomes" id="UP000249375">
    <property type="component" value="Chromosome"/>
</dbReference>
<reference evidence="6 7" key="1">
    <citation type="submission" date="2018-11" db="EMBL/GenBank/DDBJ databases">
        <authorList>
            <person name="Na S.W."/>
            <person name="Baik M."/>
        </authorList>
    </citation>
    <scope>NUCLEOTIDE SEQUENCE [LARGE SCALE GENOMIC DNA]</scope>
    <source>
        <strain evidence="6 7">E39</strain>
    </source>
</reference>
<accession>A0A5P8EA82</accession>
<dbReference type="InterPro" id="IPR020845">
    <property type="entry name" value="AMP-binding_CS"/>
</dbReference>
<name>A0A5P8EA82_9BACT</name>
<keyword evidence="6" id="KW-0436">Ligase</keyword>
<keyword evidence="2" id="KW-0067">ATP-binding</keyword>
<dbReference type="OrthoDB" id="9778383at2"/>
<dbReference type="AlphaFoldDB" id="A0A5P8EA82"/>
<keyword evidence="1" id="KW-0547">Nucleotide-binding</keyword>
<protein>
    <submittedName>
        <fullName evidence="6">Long-chain fatty acid--CoA ligase</fullName>
    </submittedName>
</protein>
<proteinExistence type="predicted"/>
<evidence type="ECO:0000256" key="4">
    <source>
        <dbReference type="SAM" id="Coils"/>
    </source>
</evidence>
<evidence type="ECO:0000256" key="3">
    <source>
        <dbReference type="ARBA" id="ARBA00024484"/>
    </source>
</evidence>
<dbReference type="GO" id="GO:0016020">
    <property type="term" value="C:membrane"/>
    <property type="evidence" value="ECO:0007669"/>
    <property type="project" value="TreeGrafter"/>
</dbReference>
<keyword evidence="7" id="KW-1185">Reference proteome</keyword>
<dbReference type="PANTHER" id="PTHR43272:SF33">
    <property type="entry name" value="AMP-BINDING DOMAIN-CONTAINING PROTEIN-RELATED"/>
    <property type="match status" value="1"/>
</dbReference>
<sequence length="575" mass="65814">MQTTAETNSARDQKNNNDLTSSRDFIQLIQESIVKHWNEEALTDYKGDTLRYKDVARKIEKIHIFFEQTGIKKGDKVALCGRNCAHWAVAYIATLTYGAVCVPILHEFKPDQVEDLVNHSEARLLFVGDYIWPQLDAAAMPDLEGIIGILDFQVLLSRSEELTYAREHLNELYGKKFPKFFRAEHVHYRTSEPEELALINYTSGTTSNSKGVMVPYRAMWSNYHFALEVLEPYMPKEGARLVSILPMAHMYGMAFEFLYGFLRGTHLYFLTRVPSPKIIFQAFGEIKPHLIICVPLVLEKVIKNMILPKLQTPSMKILLGLPVISQHIRNRIREQLFQAFGGNFYEIIVGGAAFNSEVELFLHRIGFNVTVGYGTTETAPIISYSDWKEARTTSCGVAAPRMEIKIDSSDPYNIVGEILTRGDNVMLGYYKNEAATQASFTEDGWYRTGDLGVLDEDGYLYIKGRSKNMLLGANGQNIYPEEIEDKLSTMPYVSECIVIQKGEHLYALIHPNYEEAQRDNVEGEALLRQLEQNRKDLNEQIPAYERIQGIKIFEEEFEKTAKRTIKRYLYVNEEV</sequence>
<evidence type="ECO:0000256" key="2">
    <source>
        <dbReference type="ARBA" id="ARBA00022840"/>
    </source>
</evidence>
<dbReference type="EMBL" id="CP033459">
    <property type="protein sequence ID" value="QFQ13780.1"/>
    <property type="molecule type" value="Genomic_DNA"/>
</dbReference>
<feature type="coiled-coil region" evidence="4">
    <location>
        <begin position="513"/>
        <end position="547"/>
    </location>
</feature>
<dbReference type="RefSeq" id="WP_111898236.1">
    <property type="nucleotide sequence ID" value="NZ_CP033459.1"/>
</dbReference>
<dbReference type="Pfam" id="PF00501">
    <property type="entry name" value="AMP-binding"/>
    <property type="match status" value="1"/>
</dbReference>
<evidence type="ECO:0000313" key="7">
    <source>
        <dbReference type="Proteomes" id="UP000249375"/>
    </source>
</evidence>
<dbReference type="InterPro" id="IPR042099">
    <property type="entry name" value="ANL_N_sf"/>
</dbReference>
<comment type="catalytic activity">
    <reaction evidence="3">
        <text>a long-chain fatty acid + ATP + CoA = a long-chain fatty acyl-CoA + AMP + diphosphate</text>
        <dbReference type="Rhea" id="RHEA:15421"/>
        <dbReference type="ChEBI" id="CHEBI:30616"/>
        <dbReference type="ChEBI" id="CHEBI:33019"/>
        <dbReference type="ChEBI" id="CHEBI:57287"/>
        <dbReference type="ChEBI" id="CHEBI:57560"/>
        <dbReference type="ChEBI" id="CHEBI:83139"/>
        <dbReference type="ChEBI" id="CHEBI:456215"/>
        <dbReference type="EC" id="6.2.1.3"/>
    </reaction>
    <physiologicalReaction direction="left-to-right" evidence="3">
        <dbReference type="Rhea" id="RHEA:15422"/>
    </physiologicalReaction>
</comment>